<dbReference type="EMBL" id="JAAKZY010000109">
    <property type="protein sequence ID" value="NGO11586.1"/>
    <property type="molecule type" value="Genomic_DNA"/>
</dbReference>
<comment type="caution">
    <text evidence="10">The sequence shown here is derived from an EMBL/GenBank/DDBJ whole genome shotgun (WGS) entry which is preliminary data.</text>
</comment>
<feature type="transmembrane region" description="Helical" evidence="9">
    <location>
        <begin position="92"/>
        <end position="110"/>
    </location>
</feature>
<dbReference type="Pfam" id="PF02653">
    <property type="entry name" value="BPD_transp_2"/>
    <property type="match status" value="1"/>
</dbReference>
<evidence type="ECO:0000313" key="11">
    <source>
        <dbReference type="Proteomes" id="UP000472335"/>
    </source>
</evidence>
<dbReference type="PANTHER" id="PTHR11795">
    <property type="entry name" value="BRANCHED-CHAIN AMINO ACID TRANSPORT SYSTEM PERMEASE PROTEIN LIVH"/>
    <property type="match status" value="1"/>
</dbReference>
<feature type="transmembrane region" description="Helical" evidence="9">
    <location>
        <begin position="6"/>
        <end position="27"/>
    </location>
</feature>
<proteinExistence type="inferred from homology"/>
<accession>A0A6G4VBZ8</accession>
<keyword evidence="7 9" id="KW-0472">Membrane</keyword>
<keyword evidence="2" id="KW-0813">Transport</keyword>
<keyword evidence="5" id="KW-0029">Amino-acid transport</keyword>
<dbReference type="InterPro" id="IPR001851">
    <property type="entry name" value="ABC_transp_permease"/>
</dbReference>
<gene>
    <name evidence="10" type="ORF">G5C60_29330</name>
</gene>
<feature type="transmembrane region" description="Helical" evidence="9">
    <location>
        <begin position="142"/>
        <end position="160"/>
    </location>
</feature>
<comment type="similarity">
    <text evidence="8">Belongs to the binding-protein-dependent transport system permease family. LivHM subfamily.</text>
</comment>
<name>A0A6G4VBZ8_9ACTN</name>
<evidence type="ECO:0000256" key="3">
    <source>
        <dbReference type="ARBA" id="ARBA00022475"/>
    </source>
</evidence>
<keyword evidence="3" id="KW-1003">Cell membrane</keyword>
<evidence type="ECO:0000256" key="6">
    <source>
        <dbReference type="ARBA" id="ARBA00022989"/>
    </source>
</evidence>
<dbReference type="GO" id="GO:0005886">
    <property type="term" value="C:plasma membrane"/>
    <property type="evidence" value="ECO:0007669"/>
    <property type="project" value="UniProtKB-SubCell"/>
</dbReference>
<evidence type="ECO:0000256" key="1">
    <source>
        <dbReference type="ARBA" id="ARBA00004651"/>
    </source>
</evidence>
<evidence type="ECO:0000256" key="5">
    <source>
        <dbReference type="ARBA" id="ARBA00022970"/>
    </source>
</evidence>
<comment type="subcellular location">
    <subcellularLocation>
        <location evidence="1">Cell membrane</location>
        <topology evidence="1">Multi-pass membrane protein</topology>
    </subcellularLocation>
</comment>
<keyword evidence="6 9" id="KW-1133">Transmembrane helix</keyword>
<evidence type="ECO:0000256" key="4">
    <source>
        <dbReference type="ARBA" id="ARBA00022692"/>
    </source>
</evidence>
<keyword evidence="4 9" id="KW-0812">Transmembrane</keyword>
<protein>
    <submittedName>
        <fullName evidence="10">Branched-chain amino acid ABC transporter permease</fullName>
    </submittedName>
</protein>
<dbReference type="CDD" id="cd06582">
    <property type="entry name" value="TM_PBP1_LivH_like"/>
    <property type="match status" value="1"/>
</dbReference>
<feature type="transmembrane region" description="Helical" evidence="9">
    <location>
        <begin position="226"/>
        <end position="251"/>
    </location>
</feature>
<dbReference type="InterPro" id="IPR052157">
    <property type="entry name" value="BCAA_transport_permease"/>
</dbReference>
<feature type="transmembrane region" description="Helical" evidence="9">
    <location>
        <begin position="193"/>
        <end position="214"/>
    </location>
</feature>
<feature type="transmembrane region" description="Helical" evidence="9">
    <location>
        <begin position="39"/>
        <end position="57"/>
    </location>
</feature>
<evidence type="ECO:0000256" key="9">
    <source>
        <dbReference type="SAM" id="Phobius"/>
    </source>
</evidence>
<feature type="transmembrane region" description="Helical" evidence="9">
    <location>
        <begin position="258"/>
        <end position="278"/>
    </location>
</feature>
<dbReference type="GO" id="GO:0006865">
    <property type="term" value="P:amino acid transport"/>
    <property type="evidence" value="ECO:0007669"/>
    <property type="project" value="UniProtKB-KW"/>
</dbReference>
<dbReference type="PANTHER" id="PTHR11795:SF450">
    <property type="entry name" value="ABC TRANSPORTER PERMEASE PROTEIN"/>
    <property type="match status" value="1"/>
</dbReference>
<sequence length="292" mass="30293">MINDVLVPGLVFGSLYGLVALGLTVFYRPTHVLNFAQGDLVMLGAMTMAAVTAGTALPWPVTAVGVAAAVAAVALVEERVAVAPVLRRTAHGVGWVITTLAFSLVVNQLIGRLWTDEPREVAPPAPLSLDTLTVAGVRFNSYQLAVVLVASAVVVALELHSRTRTGCAVRAVAVDRDAARLRGIDPGRLRRRAFLLGGALAGLTGVLAAPLTLASVTMGFGLLVKGFFAAVVGGIGDFRGALLGGWIVGVIEASGANYVSPGLQTTVLFAVTLAILMVRPEGLRRSGVERRV</sequence>
<dbReference type="RefSeq" id="WP_165263944.1">
    <property type="nucleotide sequence ID" value="NZ_JAAKZY010000109.1"/>
</dbReference>
<evidence type="ECO:0000256" key="2">
    <source>
        <dbReference type="ARBA" id="ARBA00022448"/>
    </source>
</evidence>
<evidence type="ECO:0000256" key="7">
    <source>
        <dbReference type="ARBA" id="ARBA00023136"/>
    </source>
</evidence>
<keyword evidence="11" id="KW-1185">Reference proteome</keyword>
<dbReference type="AlphaFoldDB" id="A0A6G4VBZ8"/>
<dbReference type="Proteomes" id="UP000472335">
    <property type="component" value="Unassembled WGS sequence"/>
</dbReference>
<reference evidence="10 11" key="1">
    <citation type="submission" date="2020-02" db="EMBL/GenBank/DDBJ databases">
        <title>Whole-genome analyses of novel actinobacteria.</title>
        <authorList>
            <person name="Sahin N."/>
            <person name="Gencbay T."/>
        </authorList>
    </citation>
    <scope>NUCLEOTIDE SEQUENCE [LARGE SCALE GENOMIC DNA]</scope>
    <source>
        <strain evidence="10 11">HC44</strain>
    </source>
</reference>
<evidence type="ECO:0000256" key="8">
    <source>
        <dbReference type="ARBA" id="ARBA00037998"/>
    </source>
</evidence>
<dbReference type="GO" id="GO:0022857">
    <property type="term" value="F:transmembrane transporter activity"/>
    <property type="evidence" value="ECO:0007669"/>
    <property type="project" value="InterPro"/>
</dbReference>
<evidence type="ECO:0000313" key="10">
    <source>
        <dbReference type="EMBL" id="NGO11586.1"/>
    </source>
</evidence>
<organism evidence="10 11">
    <name type="scientific">Streptomyces scabichelini</name>
    <dbReference type="NCBI Taxonomy" id="2711217"/>
    <lineage>
        <taxon>Bacteria</taxon>
        <taxon>Bacillati</taxon>
        <taxon>Actinomycetota</taxon>
        <taxon>Actinomycetes</taxon>
        <taxon>Kitasatosporales</taxon>
        <taxon>Streptomycetaceae</taxon>
        <taxon>Streptomyces</taxon>
    </lineage>
</organism>